<dbReference type="InterPro" id="IPR045055">
    <property type="entry name" value="DNA2/NAM7-like"/>
</dbReference>
<dbReference type="InterPro" id="IPR027417">
    <property type="entry name" value="P-loop_NTPase"/>
</dbReference>
<feature type="domain" description="DNA2/NAM7 helicase helicase" evidence="2">
    <location>
        <begin position="430"/>
        <end position="491"/>
    </location>
</feature>
<dbReference type="Pfam" id="PF13087">
    <property type="entry name" value="AAA_12"/>
    <property type="match status" value="1"/>
</dbReference>
<dbReference type="PANTHER" id="PTHR10887:SF495">
    <property type="entry name" value="HELICASE SENATAXIN ISOFORM X1-RELATED"/>
    <property type="match status" value="1"/>
</dbReference>
<feature type="compositionally biased region" description="Basic and acidic residues" evidence="1">
    <location>
        <begin position="141"/>
        <end position="163"/>
    </location>
</feature>
<feature type="compositionally biased region" description="Polar residues" evidence="1">
    <location>
        <begin position="207"/>
        <end position="254"/>
    </location>
</feature>
<evidence type="ECO:0000259" key="2">
    <source>
        <dbReference type="Pfam" id="PF13086"/>
    </source>
</evidence>
<dbReference type="InterPro" id="IPR047187">
    <property type="entry name" value="SF1_C_Upf1"/>
</dbReference>
<name>A0A5J6VJI1_9VIRU</name>
<evidence type="ECO:0000313" key="4">
    <source>
        <dbReference type="EMBL" id="QFG73938.1"/>
    </source>
</evidence>
<dbReference type="InterPro" id="IPR041679">
    <property type="entry name" value="DNA2/NAM7-like_C"/>
</dbReference>
<feature type="domain" description="DNA2/NAM7 helicase helicase" evidence="2">
    <location>
        <begin position="351"/>
        <end position="401"/>
    </location>
</feature>
<feature type="domain" description="DNA2/NAM7 helicase-like C-terminal" evidence="3">
    <location>
        <begin position="501"/>
        <end position="669"/>
    </location>
</feature>
<protein>
    <submittedName>
        <fullName evidence="4">AAA domain protein</fullName>
    </submittedName>
</protein>
<dbReference type="GO" id="GO:0001147">
    <property type="term" value="F:transcription termination site sequence-specific DNA binding"/>
    <property type="evidence" value="ECO:0007669"/>
    <property type="project" value="TreeGrafter"/>
</dbReference>
<feature type="compositionally biased region" description="Basic residues" evidence="1">
    <location>
        <begin position="190"/>
        <end position="200"/>
    </location>
</feature>
<dbReference type="Pfam" id="PF13086">
    <property type="entry name" value="AAA_11"/>
    <property type="match status" value="2"/>
</dbReference>
<proteinExistence type="predicted"/>
<dbReference type="EMBL" id="MN448274">
    <property type="protein sequence ID" value="QFG73938.1"/>
    <property type="molecule type" value="Genomic_DNA"/>
</dbReference>
<feature type="region of interest" description="Disordered" evidence="1">
    <location>
        <begin position="126"/>
        <end position="165"/>
    </location>
</feature>
<dbReference type="InterPro" id="IPR041677">
    <property type="entry name" value="DNA2/NAM7_AAA_11"/>
</dbReference>
<sequence>MELDDMYLGHLISGYKSLKEPSDNKVMPSKFPNISTAIDEFRKQLEVEFYYSASEPKSKPQDPIAKLVNVDVKPGIIKSYDKDASMCKVYYGGKSNIKKKRKINRKTPDEELIKYNERRKLELERVEKEKQRQDVLQQERTTMKNHRDSIKQVKEMKKQKAPQEEIDAAVFNQQELVEKVNKIKAERKAKAASRKPRKKKEPKDPSNDQVDPSNDQVDPSNDQVDPSNDQVDPSNDQVDPSNDQVDPSNDQVDPSNDPPLDPKTELLLEKLVETNIAYEEPLDIQDEPLDIQDEPLDIQDEHIDELVFYESPIPHMRHIDALDNCNPNPLLHNMLLMGKPTPGILPKDDFCQIIHGPPGTGKTTKLIHMIRDELMETHNNRILVCACTNVAVINAYNRAVSLGVPGKLVLGNKNNLPKNTHIAKEIMHRDKHRVIFSTISMRNSRTIRSKNFESIYVDEASQVLEAWIWGLLNYTTTKLVLAGDPKQLPANTTQEGAMRNYNISMMERLIGLGAPTQFLNTQRRMHPNIVKNPNKWWYDGRLKTQYSGSPLDMEAFHIVNVKGTPKREQTSWKNPQEALAIVQELKKLNGVNCVVLAPYVAQQRYLEELLNKEKLDTPVHTVDSFQGQEADVVFITVVRHKEMGFWQDERRMNVALTRAKHALWLFGSKDEWGHPFNQFL</sequence>
<dbReference type="Gene3D" id="3.40.50.300">
    <property type="entry name" value="P-loop containing nucleotide triphosphate hydrolases"/>
    <property type="match status" value="2"/>
</dbReference>
<dbReference type="GO" id="GO:0004386">
    <property type="term" value="F:helicase activity"/>
    <property type="evidence" value="ECO:0007669"/>
    <property type="project" value="InterPro"/>
</dbReference>
<dbReference type="CDD" id="cd18808">
    <property type="entry name" value="SF1_C_Upf1"/>
    <property type="match status" value="1"/>
</dbReference>
<evidence type="ECO:0000259" key="3">
    <source>
        <dbReference type="Pfam" id="PF13087"/>
    </source>
</evidence>
<evidence type="ECO:0000256" key="1">
    <source>
        <dbReference type="SAM" id="MobiDB-lite"/>
    </source>
</evidence>
<dbReference type="SUPFAM" id="SSF52540">
    <property type="entry name" value="P-loop containing nucleoside triphosphate hydrolases"/>
    <property type="match status" value="1"/>
</dbReference>
<accession>A0A5J6VJI1</accession>
<organism evidence="4">
    <name type="scientific">Megaviridae environmental sample</name>
    <dbReference type="NCBI Taxonomy" id="1737588"/>
    <lineage>
        <taxon>Viruses</taxon>
        <taxon>Varidnaviria</taxon>
        <taxon>Bamfordvirae</taxon>
        <taxon>Nucleocytoviricota</taxon>
        <taxon>Megaviricetes</taxon>
        <taxon>Imitervirales</taxon>
        <taxon>Mimiviridae</taxon>
        <taxon>environmental samples</taxon>
    </lineage>
</organism>
<reference evidence="4" key="1">
    <citation type="journal article" date="2019" name="Philos. Trans. R. Soc. Lond., B, Biol. Sci.">
        <title>Targeted metagenomic recovery of four divergent viruses reveals shared and distinctive characteristics of giant viruses of marine eukaryotes.</title>
        <authorList>
            <person name="Needham D.M."/>
            <person name="Poirier C."/>
            <person name="Hehenberger E."/>
            <person name="Jimenez V."/>
            <person name="Swalwell J.E."/>
            <person name="Santoro A.E."/>
            <person name="Worden A.Z."/>
        </authorList>
    </citation>
    <scope>NUCLEOTIDE SEQUENCE</scope>
    <source>
        <strain evidence="4">OPacV-662</strain>
    </source>
</reference>
<dbReference type="GO" id="GO:0006369">
    <property type="term" value="P:termination of RNA polymerase II transcription"/>
    <property type="evidence" value="ECO:0007669"/>
    <property type="project" value="TreeGrafter"/>
</dbReference>
<feature type="region of interest" description="Disordered" evidence="1">
    <location>
        <begin position="185"/>
        <end position="262"/>
    </location>
</feature>
<dbReference type="PANTHER" id="PTHR10887">
    <property type="entry name" value="DNA2/NAM7 HELICASE FAMILY"/>
    <property type="match status" value="1"/>
</dbReference>